<feature type="domain" description="DUF5667" evidence="3">
    <location>
        <begin position="65"/>
        <end position="155"/>
    </location>
</feature>
<feature type="chain" id="PRO_5038863097" description="DUF5667 domain-containing protein" evidence="2">
    <location>
        <begin position="30"/>
        <end position="380"/>
    </location>
</feature>
<feature type="compositionally biased region" description="Basic and acidic residues" evidence="1">
    <location>
        <begin position="295"/>
        <end position="351"/>
    </location>
</feature>
<dbReference type="RefSeq" id="WP_118924688.1">
    <property type="nucleotide sequence ID" value="NZ_QWEG01000023.1"/>
</dbReference>
<reference evidence="4 5" key="1">
    <citation type="journal article" date="2017" name="Int. J. Syst. Evol. Microbiol.">
        <title>Bacillus notoginsengisoli sp. nov., a novel bacterium isolated from the rhizosphere of Panax notoginseng.</title>
        <authorList>
            <person name="Zhang M.Y."/>
            <person name="Cheng J."/>
            <person name="Cai Y."/>
            <person name="Zhang T.Y."/>
            <person name="Wu Y.Y."/>
            <person name="Manikprabhu D."/>
            <person name="Li W.J."/>
            <person name="Zhang Y.X."/>
        </authorList>
    </citation>
    <scope>NUCLEOTIDE SEQUENCE [LARGE SCALE GENOMIC DNA]</scope>
    <source>
        <strain evidence="4 5">JCM 30743</strain>
    </source>
</reference>
<evidence type="ECO:0000313" key="4">
    <source>
        <dbReference type="EMBL" id="RHW31435.1"/>
    </source>
</evidence>
<feature type="region of interest" description="Disordered" evidence="1">
    <location>
        <begin position="136"/>
        <end position="196"/>
    </location>
</feature>
<feature type="compositionally biased region" description="Low complexity" evidence="1">
    <location>
        <begin position="353"/>
        <end position="380"/>
    </location>
</feature>
<dbReference type="OrthoDB" id="2456753at2"/>
<proteinExistence type="predicted"/>
<evidence type="ECO:0000256" key="2">
    <source>
        <dbReference type="SAM" id="SignalP"/>
    </source>
</evidence>
<evidence type="ECO:0000256" key="1">
    <source>
        <dbReference type="SAM" id="MobiDB-lite"/>
    </source>
</evidence>
<dbReference type="EMBL" id="QWEG01000023">
    <property type="protein sequence ID" value="RHW31435.1"/>
    <property type="molecule type" value="Genomic_DNA"/>
</dbReference>
<feature type="compositionally biased region" description="Acidic residues" evidence="1">
    <location>
        <begin position="139"/>
        <end position="157"/>
    </location>
</feature>
<keyword evidence="5" id="KW-1185">Reference proteome</keyword>
<dbReference type="Pfam" id="PF18915">
    <property type="entry name" value="DUF5667"/>
    <property type="match status" value="1"/>
</dbReference>
<name>A0A417YFI6_9BACI</name>
<dbReference type="Proteomes" id="UP000284416">
    <property type="component" value="Unassembled WGS sequence"/>
</dbReference>
<feature type="signal peptide" evidence="2">
    <location>
        <begin position="1"/>
        <end position="29"/>
    </location>
</feature>
<feature type="compositionally biased region" description="Basic and acidic residues" evidence="1">
    <location>
        <begin position="245"/>
        <end position="258"/>
    </location>
</feature>
<dbReference type="InterPro" id="IPR043725">
    <property type="entry name" value="DUF5667"/>
</dbReference>
<keyword evidence="2" id="KW-0732">Signal</keyword>
<gene>
    <name evidence="4" type="ORF">D1B31_22430</name>
</gene>
<feature type="compositionally biased region" description="Acidic residues" evidence="1">
    <location>
        <begin position="167"/>
        <end position="190"/>
    </location>
</feature>
<protein>
    <recommendedName>
        <fullName evidence="3">DUF5667 domain-containing protein</fullName>
    </recommendedName>
</protein>
<evidence type="ECO:0000259" key="3">
    <source>
        <dbReference type="Pfam" id="PF18915"/>
    </source>
</evidence>
<accession>A0A417YFI6</accession>
<dbReference type="AlphaFoldDB" id="A0A417YFI6"/>
<evidence type="ECO:0000313" key="5">
    <source>
        <dbReference type="Proteomes" id="UP000284416"/>
    </source>
</evidence>
<sequence length="380" mass="42168">MIEFKMKKIGKTALAMVLAGTFVFSPVLASANSLSEQEEKNAEEIIKTDDAETVKVSEDTEKPSLVPGDFFYFVKIALEKIKLAITFDNEKEAELLAAYAAERLAEAEELFNAGDEERAVETIKNAIAYLNDYDKKAEDETDKDEEPVVEEETEQPTDEEKPADNVQAEDENVEGQEPAEEEQVVEEDKNETDSDKVVRQNIVALKAALEKVKNPTAKAALQKNIDKTYAKIAEKLGKIDSLEPKEEDKAEVVTKEETPVTEEETTVTEPVTPVTDEEETVEEEKPAVAVPVAPKKQEAKVEKKAVKEVRKQEQQKAKEVRKEQKQAVKEVRKAAKAEAKQAKLENKEKKSNGKSAPNGNKNGNKGNNGNKGGQKQSNKH</sequence>
<comment type="caution">
    <text evidence="4">The sequence shown here is derived from an EMBL/GenBank/DDBJ whole genome shotgun (WGS) entry which is preliminary data.</text>
</comment>
<organism evidence="4 5">
    <name type="scientific">Neobacillus notoginsengisoli</name>
    <dbReference type="NCBI Taxonomy" id="1578198"/>
    <lineage>
        <taxon>Bacteria</taxon>
        <taxon>Bacillati</taxon>
        <taxon>Bacillota</taxon>
        <taxon>Bacilli</taxon>
        <taxon>Bacillales</taxon>
        <taxon>Bacillaceae</taxon>
        <taxon>Neobacillus</taxon>
    </lineage>
</organism>
<feature type="region of interest" description="Disordered" evidence="1">
    <location>
        <begin position="245"/>
        <end position="380"/>
    </location>
</feature>